<protein>
    <submittedName>
        <fullName evidence="1">Caspase family protein</fullName>
    </submittedName>
</protein>
<keyword evidence="2" id="KW-1185">Reference proteome</keyword>
<reference evidence="1" key="1">
    <citation type="submission" date="2022-06" db="EMBL/GenBank/DDBJ databases">
        <title>Genome sequence of Phormidium yuhuli AB48 isolated from an industrial photobioreactor environment.</title>
        <authorList>
            <person name="Qiu Y."/>
            <person name="Noonan A.J.C."/>
            <person name="Dofher K."/>
            <person name="Koch M."/>
            <person name="Kieft B."/>
            <person name="Lin X."/>
            <person name="Ziels R.M."/>
            <person name="Hallam S.J."/>
        </authorList>
    </citation>
    <scope>NUCLEOTIDE SEQUENCE</scope>
    <source>
        <strain evidence="1">AB48</strain>
    </source>
</reference>
<dbReference type="Proteomes" id="UP001056708">
    <property type="component" value="Chromosome"/>
</dbReference>
<name>A0ABY5ATR4_9CYAN</name>
<dbReference type="RefSeq" id="WP_252664283.1">
    <property type="nucleotide sequence ID" value="NZ_CP098611.1"/>
</dbReference>
<evidence type="ECO:0000313" key="2">
    <source>
        <dbReference type="Proteomes" id="UP001056708"/>
    </source>
</evidence>
<accession>A0ABY5ATR4</accession>
<proteinExistence type="predicted"/>
<sequence length="556" mass="64024">MPKKALIIFIKNYKNSKSFPSLPDGCWQDARDIGTILWQRGNWQVTLYPGVFNQERQFFKYSRDPEYIIPYDSLAKKLKTFFKDETGKDDDVLLYIIAHGFVFGEAVPKDNDHYSVRLAASDSDPQSSQKSISFEDLAKLFEKVLFRGLRSLTVLLDCCYAGKIWDCLDFNQLRTQNFAIAVACRSQEKSYIQNTNRTNSSTYFTRALKEIFCEHHQNSDKDLYFSEVQTCLKTKFDLLRKDTEASNGQTPNCSSFSTIQILSSAKQGSMSNKSIEAVLIDLQKLDYHTSRNQLIDWLDKDRKSPKMGIFYLESSSKEEITWHFSCLVKEISSYYYKHPNPKVEESENTKTFLRVLCGKEIESASYEDIYLEWTSALTPILIPVENRSCPPNLDWEKIVEKLVLLHQFHPGVPFMLCFLGKTYPPGSIKNNNVKTAFENMKAAIAANSDKFYISKFGEPSQSIVNGVSNRGIYDFRTWGYDEGRRSSLANILQVNPTMIWRVIDSMSNEARYKAANGYQSWTGFFGELEKQDIWDTIQEKNSKKNNINNIDLESIS</sequence>
<organism evidence="1 2">
    <name type="scientific">Phormidium yuhuli AB48</name>
    <dbReference type="NCBI Taxonomy" id="2940671"/>
    <lineage>
        <taxon>Bacteria</taxon>
        <taxon>Bacillati</taxon>
        <taxon>Cyanobacteriota</taxon>
        <taxon>Cyanophyceae</taxon>
        <taxon>Oscillatoriophycideae</taxon>
        <taxon>Oscillatoriales</taxon>
        <taxon>Oscillatoriaceae</taxon>
        <taxon>Phormidium</taxon>
        <taxon>Phormidium yuhuli</taxon>
    </lineage>
</organism>
<dbReference type="Gene3D" id="3.40.50.1460">
    <property type="match status" value="1"/>
</dbReference>
<evidence type="ECO:0000313" key="1">
    <source>
        <dbReference type="EMBL" id="USR92212.1"/>
    </source>
</evidence>
<dbReference type="EMBL" id="CP098611">
    <property type="protein sequence ID" value="USR92212.1"/>
    <property type="molecule type" value="Genomic_DNA"/>
</dbReference>
<gene>
    <name evidence="1" type="ORF">NEA10_05670</name>
</gene>